<feature type="binding site" evidence="16">
    <location>
        <position position="284"/>
    </location>
    <ligand>
        <name>ATP</name>
        <dbReference type="ChEBI" id="CHEBI:30616"/>
        <label>1</label>
    </ligand>
</feature>
<evidence type="ECO:0000256" key="5">
    <source>
        <dbReference type="ARBA" id="ARBA00022598"/>
    </source>
</evidence>
<keyword evidence="13" id="KW-0464">Manganese</keyword>
<dbReference type="InterPro" id="IPR016185">
    <property type="entry name" value="PreATP-grasp_dom_sf"/>
</dbReference>
<evidence type="ECO:0000313" key="20">
    <source>
        <dbReference type="Proteomes" id="UP000003100"/>
    </source>
</evidence>
<dbReference type="SMART" id="SM01096">
    <property type="entry name" value="CPSase_L_D3"/>
    <property type="match status" value="1"/>
</dbReference>
<dbReference type="Gene3D" id="3.30.1490.20">
    <property type="entry name" value="ATP-grasp fold, A domain"/>
    <property type="match status" value="1"/>
</dbReference>
<dbReference type="SUPFAM" id="SSF56059">
    <property type="entry name" value="Glutathione synthetase ATP-binding domain-like"/>
    <property type="match status" value="2"/>
</dbReference>
<dbReference type="FunFam" id="3.40.50.20:FF:000001">
    <property type="entry name" value="Carbamoyl-phosphate synthase large chain"/>
    <property type="match status" value="2"/>
</dbReference>
<evidence type="ECO:0000259" key="18">
    <source>
        <dbReference type="PROSITE" id="PS51855"/>
    </source>
</evidence>
<feature type="binding site" evidence="16">
    <location>
        <position position="242"/>
    </location>
    <ligand>
        <name>ATP</name>
        <dbReference type="ChEBI" id="CHEBI:30616"/>
        <label>1</label>
    </ligand>
</feature>
<dbReference type="PROSITE" id="PS51855">
    <property type="entry name" value="MGS"/>
    <property type="match status" value="1"/>
</dbReference>
<dbReference type="SUPFAM" id="SSF48108">
    <property type="entry name" value="Carbamoyl phosphate synthetase, large subunit connection domain"/>
    <property type="match status" value="1"/>
</dbReference>
<dbReference type="PATRIC" id="fig|476272.21.peg.692"/>
<dbReference type="PRINTS" id="PR00098">
    <property type="entry name" value="CPSASE"/>
</dbReference>
<dbReference type="InterPro" id="IPR011761">
    <property type="entry name" value="ATP-grasp"/>
</dbReference>
<accession>C0CNW2</accession>
<keyword evidence="4 16" id="KW-0055">Arginine biosynthesis</keyword>
<dbReference type="EMBL" id="ACBZ01000140">
    <property type="protein sequence ID" value="EEG48519.1"/>
    <property type="molecule type" value="Genomic_DNA"/>
</dbReference>
<keyword evidence="10 16" id="KW-0067">ATP-binding</keyword>
<dbReference type="NCBIfam" id="NF003671">
    <property type="entry name" value="PRK05294.1"/>
    <property type="match status" value="1"/>
</dbReference>
<feature type="binding site" evidence="16">
    <location>
        <position position="835"/>
    </location>
    <ligand>
        <name>Mg(2+)</name>
        <dbReference type="ChEBI" id="CHEBI:18420"/>
        <label>4</label>
    </ligand>
</feature>
<dbReference type="InterPro" id="IPR005480">
    <property type="entry name" value="CPSase_lsu_oligo"/>
</dbReference>
<dbReference type="SUPFAM" id="SSF52335">
    <property type="entry name" value="Methylglyoxal synthase-like"/>
    <property type="match status" value="1"/>
</dbReference>
<dbReference type="InterPro" id="IPR033937">
    <property type="entry name" value="MGS_CPS_CarB"/>
</dbReference>
<comment type="cofactor">
    <cofactor evidence="16">
        <name>Mg(2+)</name>
        <dbReference type="ChEBI" id="CHEBI:18420"/>
    </cofactor>
    <cofactor evidence="16">
        <name>Mn(2+)</name>
        <dbReference type="ChEBI" id="CHEBI:29035"/>
    </cofactor>
    <text evidence="16">Binds 4 Mg(2+) or Mn(2+) ions per subunit.</text>
</comment>
<dbReference type="EC" id="6.3.4.16" evidence="16"/>
<dbReference type="GO" id="GO:0046872">
    <property type="term" value="F:metal ion binding"/>
    <property type="evidence" value="ECO:0007669"/>
    <property type="project" value="UniProtKB-KW"/>
</dbReference>
<dbReference type="HOGENOM" id="CLU_000513_1_0_9"/>
<dbReference type="GO" id="GO:0004087">
    <property type="term" value="F:carbamoyl-phosphate synthase (ammonia) activity"/>
    <property type="evidence" value="ECO:0007669"/>
    <property type="project" value="UniProtKB-EC"/>
</dbReference>
<feature type="binding site" evidence="16">
    <location>
        <position position="708"/>
    </location>
    <ligand>
        <name>ATP</name>
        <dbReference type="ChEBI" id="CHEBI:30616"/>
        <label>2</label>
    </ligand>
</feature>
<dbReference type="AlphaFoldDB" id="C0CNW2"/>
<comment type="pathway">
    <text evidence="16">Pyrimidine metabolism; UMP biosynthesis via de novo pathway; (S)-dihydroorotate from bicarbonate: step 1/3.</text>
</comment>
<dbReference type="Pfam" id="PF02142">
    <property type="entry name" value="MGS"/>
    <property type="match status" value="1"/>
</dbReference>
<keyword evidence="11" id="KW-0460">Magnesium</keyword>
<dbReference type="GO" id="GO:0005737">
    <property type="term" value="C:cytoplasm"/>
    <property type="evidence" value="ECO:0007669"/>
    <property type="project" value="TreeGrafter"/>
</dbReference>
<feature type="binding site" evidence="16">
    <location>
        <position position="821"/>
    </location>
    <ligand>
        <name>Mg(2+)</name>
        <dbReference type="ChEBI" id="CHEBI:18420"/>
        <label>3</label>
    </ligand>
</feature>
<dbReference type="InterPro" id="IPR005479">
    <property type="entry name" value="CPAse_ATP-bd"/>
</dbReference>
<evidence type="ECO:0000256" key="3">
    <source>
        <dbReference type="ARBA" id="ARBA00009799"/>
    </source>
</evidence>
<keyword evidence="5 16" id="KW-0436">Ligase</keyword>
<dbReference type="Gene3D" id="3.40.50.20">
    <property type="match status" value="2"/>
</dbReference>
<feature type="binding site" evidence="16">
    <location>
        <position position="208"/>
    </location>
    <ligand>
        <name>ATP</name>
        <dbReference type="ChEBI" id="CHEBI:30616"/>
        <label>1</label>
    </ligand>
</feature>
<feature type="binding site" evidence="16">
    <location>
        <position position="300"/>
    </location>
    <ligand>
        <name>Mn(2+)</name>
        <dbReference type="ChEBI" id="CHEBI:29035"/>
        <label>2</label>
    </ligand>
</feature>
<comment type="caution">
    <text evidence="16">Lacks conserved residue(s) required for the propagation of feature annotation.</text>
</comment>
<comment type="cofactor">
    <cofactor evidence="1">
        <name>Mn(2+)</name>
        <dbReference type="ChEBI" id="CHEBI:29035"/>
    </cofactor>
</comment>
<feature type="binding site" evidence="16">
    <location>
        <position position="176"/>
    </location>
    <ligand>
        <name>ATP</name>
        <dbReference type="ChEBI" id="CHEBI:30616"/>
        <label>1</label>
    </ligand>
</feature>
<feature type="binding site" evidence="16">
    <location>
        <position position="781"/>
    </location>
    <ligand>
        <name>ATP</name>
        <dbReference type="ChEBI" id="CHEBI:30616"/>
        <label>2</label>
    </ligand>
</feature>
<feature type="region of interest" description="Carboxyphosphate synthetic domain" evidence="16">
    <location>
        <begin position="1"/>
        <end position="401"/>
    </location>
</feature>
<evidence type="ECO:0000256" key="1">
    <source>
        <dbReference type="ARBA" id="ARBA00001936"/>
    </source>
</evidence>
<dbReference type="PROSITE" id="PS00867">
    <property type="entry name" value="CPSASE_2"/>
    <property type="match status" value="2"/>
</dbReference>
<feature type="binding site" evidence="16">
    <location>
        <position position="210"/>
    </location>
    <ligand>
        <name>ATP</name>
        <dbReference type="ChEBI" id="CHEBI:30616"/>
        <label>1</label>
    </ligand>
</feature>
<feature type="binding site" evidence="16">
    <location>
        <position position="833"/>
    </location>
    <ligand>
        <name>Mn(2+)</name>
        <dbReference type="ChEBI" id="CHEBI:29035"/>
        <label>3</label>
    </ligand>
</feature>
<comment type="subunit">
    <text evidence="16">Composed of two chains; the small (or glutamine) chain promotes the hydrolysis of glutamine to ammonia, which is used by the large (or ammonia) chain to synthesize carbamoyl phosphate. Tetramer of heterodimers (alpha,beta)4.</text>
</comment>
<keyword evidence="20" id="KW-1185">Reference proteome</keyword>
<dbReference type="FunFam" id="3.30.470.20:FF:000001">
    <property type="entry name" value="Carbamoyl-phosphate synthase large chain"/>
    <property type="match status" value="1"/>
</dbReference>
<name>C0CNW2_BLAHS</name>
<comment type="catalytic activity">
    <reaction evidence="15 16">
        <text>hydrogencarbonate + L-glutamine + 2 ATP + H2O = carbamoyl phosphate + L-glutamate + 2 ADP + phosphate + 2 H(+)</text>
        <dbReference type="Rhea" id="RHEA:18633"/>
        <dbReference type="ChEBI" id="CHEBI:15377"/>
        <dbReference type="ChEBI" id="CHEBI:15378"/>
        <dbReference type="ChEBI" id="CHEBI:17544"/>
        <dbReference type="ChEBI" id="CHEBI:29985"/>
        <dbReference type="ChEBI" id="CHEBI:30616"/>
        <dbReference type="ChEBI" id="CHEBI:43474"/>
        <dbReference type="ChEBI" id="CHEBI:58228"/>
        <dbReference type="ChEBI" id="CHEBI:58359"/>
        <dbReference type="ChEBI" id="CHEBI:456216"/>
        <dbReference type="EC" id="6.3.5.5"/>
    </reaction>
</comment>
<feature type="binding site" evidence="16">
    <location>
        <position position="298"/>
    </location>
    <ligand>
        <name>Mn(2+)</name>
        <dbReference type="ChEBI" id="CHEBI:29035"/>
        <label>2</label>
    </ligand>
</feature>
<feature type="binding site" evidence="16">
    <location>
        <position position="215"/>
    </location>
    <ligand>
        <name>ATP</name>
        <dbReference type="ChEBI" id="CHEBI:30616"/>
        <label>1</label>
    </ligand>
</feature>
<organism evidence="19 20">
    <name type="scientific">Blautia hydrogenotrophica (strain DSM 10507 / JCM 14656 / S5a33)</name>
    <name type="common">Ruminococcus hydrogenotrophicus</name>
    <dbReference type="NCBI Taxonomy" id="476272"/>
    <lineage>
        <taxon>Bacteria</taxon>
        <taxon>Bacillati</taxon>
        <taxon>Bacillota</taxon>
        <taxon>Clostridia</taxon>
        <taxon>Lachnospirales</taxon>
        <taxon>Lachnospiraceae</taxon>
        <taxon>Blautia</taxon>
    </lineage>
</organism>
<feature type="binding site" evidence="16">
    <location>
        <position position="833"/>
    </location>
    <ligand>
        <name>ATP</name>
        <dbReference type="ChEBI" id="CHEBI:30616"/>
        <label>2</label>
    </ligand>
</feature>
<dbReference type="GO" id="GO:0004088">
    <property type="term" value="F:carbamoyl-phosphate synthase (glutamine-hydrolyzing) activity"/>
    <property type="evidence" value="ECO:0007669"/>
    <property type="project" value="UniProtKB-UniRule"/>
</dbReference>
<evidence type="ECO:0000256" key="6">
    <source>
        <dbReference type="ARBA" id="ARBA00022605"/>
    </source>
</evidence>
<reference evidence="19 20" key="2">
    <citation type="submission" date="2009-02" db="EMBL/GenBank/DDBJ databases">
        <title>Draft genome sequence of Blautia hydrogenotrophica DSM 10507 (Ruminococcus hydrogenotrophicus DSM 10507).</title>
        <authorList>
            <person name="Sudarsanam P."/>
            <person name="Ley R."/>
            <person name="Guruge J."/>
            <person name="Turnbaugh P.J."/>
            <person name="Mahowald M."/>
            <person name="Liep D."/>
            <person name="Gordon J."/>
        </authorList>
    </citation>
    <scope>NUCLEOTIDE SEQUENCE [LARGE SCALE GENOMIC DNA]</scope>
    <source>
        <strain evidence="20">DSM 10507 / JCM 14656 / S5a33</strain>
    </source>
</reference>
<feature type="binding site" evidence="16">
    <location>
        <position position="753"/>
    </location>
    <ligand>
        <name>ATP</name>
        <dbReference type="ChEBI" id="CHEBI:30616"/>
        <label>2</label>
    </ligand>
</feature>
<dbReference type="GeneID" id="86822836"/>
<feature type="binding site" evidence="16">
    <location>
        <position position="284"/>
    </location>
    <ligand>
        <name>Mn(2+)</name>
        <dbReference type="ChEBI" id="CHEBI:29035"/>
        <label>1</label>
    </ligand>
</feature>
<keyword evidence="8 16" id="KW-0677">Repeat</keyword>
<dbReference type="Pfam" id="PF25596">
    <property type="entry name" value="CPSase_L_D1"/>
    <property type="match status" value="2"/>
</dbReference>
<evidence type="ECO:0000256" key="9">
    <source>
        <dbReference type="ARBA" id="ARBA00022741"/>
    </source>
</evidence>
<dbReference type="Proteomes" id="UP000003100">
    <property type="component" value="Unassembled WGS sequence"/>
</dbReference>
<dbReference type="PANTHER" id="PTHR11405:SF53">
    <property type="entry name" value="CARBAMOYL-PHOSPHATE SYNTHASE [AMMONIA], MITOCHONDRIAL"/>
    <property type="match status" value="1"/>
</dbReference>
<dbReference type="GO" id="GO:0005524">
    <property type="term" value="F:ATP binding"/>
    <property type="evidence" value="ECO:0007669"/>
    <property type="project" value="UniProtKB-UniRule"/>
</dbReference>
<dbReference type="GO" id="GO:0006526">
    <property type="term" value="P:L-arginine biosynthetic process"/>
    <property type="evidence" value="ECO:0007669"/>
    <property type="project" value="UniProtKB-UniRule"/>
</dbReference>
<dbReference type="InterPro" id="IPR006275">
    <property type="entry name" value="CPSase_lsu"/>
</dbReference>
<feature type="binding site" evidence="16">
    <location>
        <position position="779"/>
    </location>
    <ligand>
        <name>ATP</name>
        <dbReference type="ChEBI" id="CHEBI:30616"/>
        <label>2</label>
    </ligand>
</feature>
<feature type="binding site" evidence="16">
    <location>
        <position position="821"/>
    </location>
    <ligand>
        <name>Mn(2+)</name>
        <dbReference type="ChEBI" id="CHEBI:29035"/>
        <label>3</label>
    </ligand>
</feature>
<evidence type="ECO:0000256" key="7">
    <source>
        <dbReference type="ARBA" id="ARBA00022723"/>
    </source>
</evidence>
<dbReference type="InterPro" id="IPR011607">
    <property type="entry name" value="MGS-like_dom"/>
</dbReference>
<evidence type="ECO:0000259" key="17">
    <source>
        <dbReference type="PROSITE" id="PS50975"/>
    </source>
</evidence>
<feature type="binding site" evidence="16">
    <location>
        <position position="298"/>
    </location>
    <ligand>
        <name>Mn(2+)</name>
        <dbReference type="ChEBI" id="CHEBI:29035"/>
        <label>1</label>
    </ligand>
</feature>
<feature type="binding site" evidence="16">
    <location>
        <position position="778"/>
    </location>
    <ligand>
        <name>ATP</name>
        <dbReference type="ChEBI" id="CHEBI:30616"/>
        <label>2</label>
    </ligand>
</feature>
<feature type="binding site" evidence="16">
    <location>
        <position position="780"/>
    </location>
    <ligand>
        <name>ATP</name>
        <dbReference type="ChEBI" id="CHEBI:30616"/>
        <label>2</label>
    </ligand>
</feature>
<comment type="domain">
    <text evidence="16">The large subunit is composed of 2 ATP-grasp domains that are involved in binding the 2 ATP molecules needed for carbamoyl phosphate synthesis. The N-terminal ATP-grasp domain (referred to as the carboxyphosphate synthetic component) catalyzes the ATP-dependent phosphorylation of hydrogencarbonate to carboxyphosphate and the subsequent nucleophilic attack by ammonia to form a carbamate intermediate. The C-terminal ATP-grasp domain (referred to as the carbamoyl phosphate synthetic component) then catalyzes the phosphorylation of carbamate with the second ATP to form the end product carbamoyl phosphate. The reactive and unstable enzyme intermediates are sequentially channeled from one active site to the next through the interior of the protein over a distance of at least 96 A.</text>
</comment>
<dbReference type="Gene3D" id="3.30.470.20">
    <property type="entry name" value="ATP-grasp fold, B domain"/>
    <property type="match status" value="2"/>
</dbReference>
<protein>
    <recommendedName>
        <fullName evidence="16">Carbamoyl phosphate synthase large chain</fullName>
        <ecNumber evidence="16">6.3.4.16</ecNumber>
        <ecNumber evidence="16">6.3.5.5</ecNumber>
    </recommendedName>
    <alternativeName>
        <fullName evidence="16">Carbamoyl phosphate synthetase ammonia chain</fullName>
    </alternativeName>
</protein>
<feature type="binding site" evidence="16">
    <location>
        <position position="169"/>
    </location>
    <ligand>
        <name>ATP</name>
        <dbReference type="ChEBI" id="CHEBI:30616"/>
        <label>1</label>
    </ligand>
</feature>
<feature type="domain" description="ATP-grasp" evidence="17">
    <location>
        <begin position="133"/>
        <end position="327"/>
    </location>
</feature>
<feature type="binding site" evidence="16">
    <location>
        <position position="821"/>
    </location>
    <ligand>
        <name>ATP</name>
        <dbReference type="ChEBI" id="CHEBI:30616"/>
        <label>2</label>
    </ligand>
</feature>
<evidence type="ECO:0000256" key="16">
    <source>
        <dbReference type="HAMAP-Rule" id="MF_01210"/>
    </source>
</evidence>
<feature type="binding site" evidence="16">
    <location>
        <position position="300"/>
    </location>
    <ligand>
        <name>Mg(2+)</name>
        <dbReference type="ChEBI" id="CHEBI:18420"/>
        <label>2</label>
    </ligand>
</feature>
<evidence type="ECO:0000256" key="4">
    <source>
        <dbReference type="ARBA" id="ARBA00022571"/>
    </source>
</evidence>
<dbReference type="InterPro" id="IPR013815">
    <property type="entry name" value="ATP_grasp_subdomain_1"/>
</dbReference>
<comment type="catalytic activity">
    <reaction evidence="14 16">
        <text>hydrogencarbonate + NH4(+) + 2 ATP = carbamoyl phosphate + 2 ADP + phosphate + 2 H(+)</text>
        <dbReference type="Rhea" id="RHEA:18029"/>
        <dbReference type="ChEBI" id="CHEBI:15378"/>
        <dbReference type="ChEBI" id="CHEBI:17544"/>
        <dbReference type="ChEBI" id="CHEBI:28938"/>
        <dbReference type="ChEBI" id="CHEBI:30616"/>
        <dbReference type="ChEBI" id="CHEBI:43474"/>
        <dbReference type="ChEBI" id="CHEBI:58228"/>
        <dbReference type="ChEBI" id="CHEBI:456216"/>
        <dbReference type="EC" id="6.3.4.16"/>
    </reaction>
</comment>
<keyword evidence="7" id="KW-0479">Metal-binding</keyword>
<reference evidence="19 20" key="1">
    <citation type="submission" date="2009-01" db="EMBL/GenBank/DDBJ databases">
        <authorList>
            <person name="Fulton L."/>
            <person name="Clifton S."/>
            <person name="Fulton B."/>
            <person name="Xu J."/>
            <person name="Minx P."/>
            <person name="Pepin K.H."/>
            <person name="Johnson M."/>
            <person name="Bhonagiri V."/>
            <person name="Nash W.E."/>
            <person name="Mardis E.R."/>
            <person name="Wilson R.K."/>
        </authorList>
    </citation>
    <scope>NUCLEOTIDE SEQUENCE [LARGE SCALE GENOMIC DNA]</scope>
    <source>
        <strain evidence="20">DSM 10507 / JCM 14656 / S5a33</strain>
    </source>
</reference>
<feature type="binding site" evidence="16">
    <location>
        <position position="298"/>
    </location>
    <ligand>
        <name>Mg(2+)</name>
        <dbReference type="ChEBI" id="CHEBI:18420"/>
        <label>1</label>
    </ligand>
</feature>
<feature type="binding site" evidence="16">
    <location>
        <position position="298"/>
    </location>
    <ligand>
        <name>Mg(2+)</name>
        <dbReference type="ChEBI" id="CHEBI:18420"/>
        <label>2</label>
    </ligand>
</feature>
<dbReference type="HAMAP" id="MF_01210_B">
    <property type="entry name" value="CPSase_L_chain_B"/>
    <property type="match status" value="1"/>
</dbReference>
<dbReference type="PROSITE" id="PS00866">
    <property type="entry name" value="CPSASE_1"/>
    <property type="match status" value="2"/>
</dbReference>
<feature type="domain" description="MGS-like" evidence="18">
    <location>
        <begin position="931"/>
        <end position="1068"/>
    </location>
</feature>
<feature type="binding site" evidence="16">
    <location>
        <position position="129"/>
    </location>
    <ligand>
        <name>ATP</name>
        <dbReference type="ChEBI" id="CHEBI:30616"/>
        <label>1</label>
    </ligand>
</feature>
<evidence type="ECO:0000256" key="12">
    <source>
        <dbReference type="ARBA" id="ARBA00022975"/>
    </source>
</evidence>
<feature type="binding site" evidence="16">
    <location>
        <position position="833"/>
    </location>
    <ligand>
        <name>Mg(2+)</name>
        <dbReference type="ChEBI" id="CHEBI:18420"/>
        <label>3</label>
    </ligand>
</feature>
<dbReference type="UniPathway" id="UPA00068">
    <property type="reaction ID" value="UER00171"/>
</dbReference>
<dbReference type="GO" id="GO:0044205">
    <property type="term" value="P:'de novo' UMP biosynthetic process"/>
    <property type="evidence" value="ECO:0007669"/>
    <property type="project" value="UniProtKB-UniRule"/>
</dbReference>
<feature type="binding site" evidence="16">
    <location>
        <position position="175"/>
    </location>
    <ligand>
        <name>ATP</name>
        <dbReference type="ChEBI" id="CHEBI:30616"/>
        <label>1</label>
    </ligand>
</feature>
<evidence type="ECO:0000256" key="11">
    <source>
        <dbReference type="ARBA" id="ARBA00022842"/>
    </source>
</evidence>
<dbReference type="GO" id="GO:0006541">
    <property type="term" value="P:glutamine metabolic process"/>
    <property type="evidence" value="ECO:0007669"/>
    <property type="project" value="TreeGrafter"/>
</dbReference>
<dbReference type="InterPro" id="IPR036897">
    <property type="entry name" value="CarbamoylP_synth_lsu_oligo_sf"/>
</dbReference>
<feature type="binding site" evidence="16">
    <location>
        <position position="833"/>
    </location>
    <ligand>
        <name>Mn(2+)</name>
        <dbReference type="ChEBI" id="CHEBI:29035"/>
        <label>4</label>
    </ligand>
</feature>
<dbReference type="Gene3D" id="1.10.1030.10">
    <property type="entry name" value="Carbamoyl-phosphate synthetase, large subunit oligomerisation domain"/>
    <property type="match status" value="1"/>
</dbReference>
<evidence type="ECO:0000256" key="10">
    <source>
        <dbReference type="ARBA" id="ARBA00022840"/>
    </source>
</evidence>
<dbReference type="PANTHER" id="PTHR11405">
    <property type="entry name" value="CARBAMOYLTRANSFERASE FAMILY MEMBER"/>
    <property type="match status" value="1"/>
</dbReference>
<evidence type="ECO:0000256" key="13">
    <source>
        <dbReference type="ARBA" id="ARBA00023211"/>
    </source>
</evidence>
<keyword evidence="6 16" id="KW-0028">Amino-acid biosynthesis</keyword>
<dbReference type="NCBIfam" id="TIGR01369">
    <property type="entry name" value="CPSaseII_lrg"/>
    <property type="match status" value="1"/>
</dbReference>
<comment type="function">
    <text evidence="16">Large subunit of the glutamine-dependent carbamoyl phosphate synthetase (CPSase). CPSase catalyzes the formation of carbamoyl phosphate from the ammonia moiety of glutamine, carbonate, and phosphate donated by ATP, constituting the first step of 2 biosynthetic pathways, one leading to arginine and/or urea and the other to pyrimidine nucleotides. The large subunit (synthetase) binds the substrates ammonia (free or transferred from glutamine from the small subunit), hydrogencarbonate and ATP and carries out an ATP-coupled ligase reaction, activating hydrogencarbonate by forming carboxy phosphate which reacts with ammonia to form carbamoyl phosphate.</text>
</comment>
<dbReference type="UniPathway" id="UPA00070">
    <property type="reaction ID" value="UER00115"/>
</dbReference>
<dbReference type="Pfam" id="PF02787">
    <property type="entry name" value="CPSase_L_D3"/>
    <property type="match status" value="1"/>
</dbReference>
<dbReference type="Gene3D" id="3.40.50.1380">
    <property type="entry name" value="Methylglyoxal synthase-like domain"/>
    <property type="match status" value="1"/>
</dbReference>
<evidence type="ECO:0000256" key="15">
    <source>
        <dbReference type="ARBA" id="ARBA00048816"/>
    </source>
</evidence>
<dbReference type="InterPro" id="IPR058047">
    <property type="entry name" value="CPSase_preATP-grasp"/>
</dbReference>
<dbReference type="Pfam" id="PF02786">
    <property type="entry name" value="CPSase_L_D2"/>
    <property type="match status" value="2"/>
</dbReference>
<evidence type="ECO:0000256" key="8">
    <source>
        <dbReference type="ARBA" id="ARBA00022737"/>
    </source>
</evidence>
<feature type="binding site" evidence="16">
    <location>
        <position position="833"/>
    </location>
    <ligand>
        <name>Mg(2+)</name>
        <dbReference type="ChEBI" id="CHEBI:18420"/>
        <label>4</label>
    </ligand>
</feature>
<evidence type="ECO:0000256" key="2">
    <source>
        <dbReference type="ARBA" id="ARBA00005077"/>
    </source>
</evidence>
<dbReference type="CDD" id="cd01424">
    <property type="entry name" value="MGS_CPS_II"/>
    <property type="match status" value="1"/>
</dbReference>
<dbReference type="PROSITE" id="PS50975">
    <property type="entry name" value="ATP_GRASP"/>
    <property type="match status" value="2"/>
</dbReference>
<dbReference type="InterPro" id="IPR036914">
    <property type="entry name" value="MGS-like_dom_sf"/>
</dbReference>
<dbReference type="SMART" id="SM00851">
    <property type="entry name" value="MGS"/>
    <property type="match status" value="1"/>
</dbReference>
<comment type="similarity">
    <text evidence="3 16">Belongs to the CarB family.</text>
</comment>
<evidence type="ECO:0000256" key="14">
    <source>
        <dbReference type="ARBA" id="ARBA00047359"/>
    </source>
</evidence>
<proteinExistence type="inferred from homology"/>
<keyword evidence="9 16" id="KW-0547">Nucleotide-binding</keyword>
<sequence length="1068" mass="118016">MPRDNSIKKVLVIGSGPIIIGQAAEFDYAGTQACRSLKEEGLEVVLLNSNPATIMTDKDIADKVYIEPLTVEVVEQLILKEKPDSVLPTLGGQAGLNLAMELEEAGFLREHHVRLIGTTSETIKKAEDRQEFKDTMEKIGEPVAASKVVTTVQEGVEFTNSIGYPVVLRPAYTLGGSGGGIANNEFELREILENGLRLSRVGEVLVERCIAGWKEIEYEVMRDSAGNCITVCNMENIDPVGVHTGDSIVVAPSQTLGDKEYQMLRTSALNIITELGITGGCNVQYALHPESFEYCVIEVNPRVSRSSALASKATGYPIAKVAAKIALGYTLDEIKNAITGKTYASFEPMLDYCVVKIPRLPFDKFISAKRTLTTQMKATGEVMSICNNFEGALMKAIRSLEQHVDSLLSYDFTALTEEELLRQLEVVDDRRIWVIAEAVRRRIPQEKIHEITRIDLWFIDKIAILTEMEAALRTQPLTEELLREAKRLEFPDYLIGKLSGRTEEEVKKQRLDAGIVAAYKMVDTCAAEFAAETPYYYSVYGGENEAFETKNKKKVLVLGSGPIRIGQGIEFDFCSVHCTWAFAKEGYETIIVNNNPETVSTDFDIADKLYFEPLTPEDVENIVNIEKPDGAVVQFGGQTAIKLTEALIRMGVKILGTSAENVDAAEDRELFDQILEECEIPRPKGHTVYTAEEAKKAANELGYPVLVRPSYVLGGQGMQIAINDQDVEEFIGIINRIAQEHPILVDKYLMGKEIEVDAVCDGEEILIPGIMEHIERAGIHSGDSISVYPAQTISETAKKTIEEYTRRLAKSLHVIGMINIQFIVCGEEVYVIEVNPRSSRTVPYISKVTGIPIVPLATKVILGYKLRDLGYEPGLQPEAEYYAIKMPVFSFEKIRGADISLGPEMKSTGECLGIASSFNEALYKAFLGAGVRLPRHKNMIITVKDEDKPEVVAIAKRFSALGYKIFATRSTAKVLKEHGVKVIRTNKLEQPSPNLMDLILGHKIDLIIDTPPQGVEHSKDGFLIRRNAIETGVNVLTSLDTANALVTSLENTDLHNLTLIDVAQIAGR</sequence>
<feature type="domain" description="ATP-grasp" evidence="17">
    <location>
        <begin position="672"/>
        <end position="862"/>
    </location>
</feature>
<feature type="binding site" evidence="16">
    <location>
        <position position="747"/>
    </location>
    <ligand>
        <name>ATP</name>
        <dbReference type="ChEBI" id="CHEBI:30616"/>
        <label>2</label>
    </ligand>
</feature>
<feature type="region of interest" description="Allosteric domain" evidence="16">
    <location>
        <begin position="931"/>
        <end position="1068"/>
    </location>
</feature>
<feature type="binding site" evidence="16">
    <location>
        <position position="298"/>
    </location>
    <ligand>
        <name>ATP</name>
        <dbReference type="ChEBI" id="CHEBI:30616"/>
        <label>1</label>
    </ligand>
</feature>
<feature type="binding site" evidence="16">
    <location>
        <position position="284"/>
    </location>
    <ligand>
        <name>Mg(2+)</name>
        <dbReference type="ChEBI" id="CHEBI:18420"/>
        <label>1</label>
    </ligand>
</feature>
<dbReference type="EC" id="6.3.5.5" evidence="16"/>
<dbReference type="RefSeq" id="WP_005950037.1">
    <property type="nucleotide sequence ID" value="NZ_CP136423.1"/>
</dbReference>
<feature type="binding site" evidence="16">
    <location>
        <position position="835"/>
    </location>
    <ligand>
        <name>Mn(2+)</name>
        <dbReference type="ChEBI" id="CHEBI:29035"/>
        <label>4</label>
    </ligand>
</feature>
<dbReference type="SUPFAM" id="SSF52440">
    <property type="entry name" value="PreATP-grasp domain"/>
    <property type="match status" value="2"/>
</dbReference>
<evidence type="ECO:0000313" key="19">
    <source>
        <dbReference type="EMBL" id="EEG48519.1"/>
    </source>
</evidence>
<dbReference type="SMART" id="SM01209">
    <property type="entry name" value="GARS_A"/>
    <property type="match status" value="1"/>
</dbReference>
<dbReference type="eggNOG" id="COG0458">
    <property type="taxonomic scope" value="Bacteria"/>
</dbReference>
<dbReference type="FunFam" id="3.30.470.20:FF:000026">
    <property type="entry name" value="Carbamoyl-phosphate synthase large chain"/>
    <property type="match status" value="1"/>
</dbReference>
<gene>
    <name evidence="16" type="primary">carB</name>
    <name evidence="19" type="ORF">RUMHYD_02563</name>
</gene>
<keyword evidence="12 16" id="KW-0665">Pyrimidine biosynthesis</keyword>
<feature type="binding site" evidence="16">
    <location>
        <position position="749"/>
    </location>
    <ligand>
        <name>ATP</name>
        <dbReference type="ChEBI" id="CHEBI:30616"/>
        <label>2</label>
    </ligand>
</feature>
<feature type="binding site" evidence="16">
    <location>
        <position position="241"/>
    </location>
    <ligand>
        <name>ATP</name>
        <dbReference type="ChEBI" id="CHEBI:30616"/>
        <label>1</label>
    </ligand>
</feature>
<comment type="pathway">
    <text evidence="2 16">Amino-acid biosynthesis; L-arginine biosynthesis; carbamoyl phosphate from bicarbonate: step 1/1.</text>
</comment>
<dbReference type="NCBIfam" id="NF009455">
    <property type="entry name" value="PRK12815.1"/>
    <property type="match status" value="1"/>
</dbReference>
<feature type="binding site" evidence="16">
    <location>
        <position position="243"/>
    </location>
    <ligand>
        <name>ATP</name>
        <dbReference type="ChEBI" id="CHEBI:30616"/>
        <label>1</label>
    </ligand>
</feature>
<dbReference type="InterPro" id="IPR005483">
    <property type="entry name" value="CPSase_dom"/>
</dbReference>
<dbReference type="FunFam" id="1.10.1030.10:FF:000002">
    <property type="entry name" value="Carbamoyl-phosphate synthase large chain"/>
    <property type="match status" value="1"/>
</dbReference>